<keyword evidence="2" id="KW-0663">Pyridoxal phosphate</keyword>
<protein>
    <recommendedName>
        <fullName evidence="4">Aminotransferase class I/classII large domain-containing protein</fullName>
    </recommendedName>
</protein>
<dbReference type="GO" id="GO:0016847">
    <property type="term" value="F:1-aminocyclopropane-1-carboxylate synthase activity"/>
    <property type="evidence" value="ECO:0007669"/>
    <property type="project" value="UniProtKB-ARBA"/>
</dbReference>
<proteinExistence type="inferred from homology"/>
<dbReference type="Gene3D" id="3.40.640.10">
    <property type="entry name" value="Type I PLP-dependent aspartate aminotransferase-like (Major domain)"/>
    <property type="match status" value="1"/>
</dbReference>
<dbReference type="PANTHER" id="PTHR43795">
    <property type="entry name" value="BIFUNCTIONAL ASPARTATE AMINOTRANSFERASE AND GLUTAMATE/ASPARTATE-PREPHENATE AMINOTRANSFERASE-RELATED"/>
    <property type="match status" value="1"/>
</dbReference>
<dbReference type="Pfam" id="PF00155">
    <property type="entry name" value="Aminotran_1_2"/>
    <property type="match status" value="1"/>
</dbReference>
<dbReference type="AlphaFoldDB" id="A0ABD3TLL6"/>
<evidence type="ECO:0000256" key="1">
    <source>
        <dbReference type="ARBA" id="ARBA00007441"/>
    </source>
</evidence>
<dbReference type="InterPro" id="IPR015422">
    <property type="entry name" value="PyrdxlP-dep_Trfase_small"/>
</dbReference>
<evidence type="ECO:0000259" key="4">
    <source>
        <dbReference type="Pfam" id="PF00155"/>
    </source>
</evidence>
<comment type="caution">
    <text evidence="5">The sequence shown here is derived from an EMBL/GenBank/DDBJ whole genome shotgun (WGS) entry which is preliminary data.</text>
</comment>
<gene>
    <name evidence="5" type="ORF">ACJIZ3_022511</name>
</gene>
<dbReference type="EMBL" id="JBJXBP010000003">
    <property type="protein sequence ID" value="KAL3837920.1"/>
    <property type="molecule type" value="Genomic_DNA"/>
</dbReference>
<dbReference type="PANTHER" id="PTHR43795:SF46">
    <property type="entry name" value="AMINOTRANSFERASE ACS12-RELATED"/>
    <property type="match status" value="1"/>
</dbReference>
<comment type="similarity">
    <text evidence="1">Belongs to the class-I pyridoxal-phosphate-dependent aminotransferase family.</text>
</comment>
<evidence type="ECO:0000256" key="2">
    <source>
        <dbReference type="ARBA" id="ARBA00022898"/>
    </source>
</evidence>
<sequence length="510" mass="56662">MRLIVPLQGVVQGRGGIILGSIIPCALFYFLQFYLKRHRSLPPTNPTLPSTSSGNLSELQRCSSRANLLPRGSTVRVRVSARASSIAKPNDSPYYIGLDRVREDPYDEMSNPDGVIQLGLSENRLSLDMIEKWLSENLSISMLGLGGDGLGISGIATYQPMDGLMELKVAMAGFMTEVMGRTVSFDPSQVVLTSGATPALEILSFCLADQGNAFLVPAPYYPGFDRDIKWRAGVELIPVHCRSCDNFTLSIAALEQAYNQARKRGQKVRGILISNPSNPVGNLLNKDMLYDLLDFARDLNIHIISDEIFAGSTYGNEEFVSMAEIIDSEDADKDRVHIIYGMSKDFSVPGFRVGVLYSFNENVLAASRKLSRFSSVSTPTQQLLVSVLSDTNFTQEYIKTNKQRIRSMYNLFVAGLRELGLKCTESNEGLYSWVDMSRLISPYSEKGELDLWDKLLNVAKINVTPGSACHCIEPGWFRFCYTTLNEKGIPIVVDRIRKVVERCKPTVLKL</sequence>
<evidence type="ECO:0000313" key="5">
    <source>
        <dbReference type="EMBL" id="KAL3837920.1"/>
    </source>
</evidence>
<keyword evidence="3" id="KW-0472">Membrane</keyword>
<keyword evidence="3" id="KW-0812">Transmembrane</keyword>
<dbReference type="CDD" id="cd00609">
    <property type="entry name" value="AAT_like"/>
    <property type="match status" value="1"/>
</dbReference>
<dbReference type="InterPro" id="IPR004839">
    <property type="entry name" value="Aminotransferase_I/II_large"/>
</dbReference>
<reference evidence="5 6" key="1">
    <citation type="submission" date="2024-12" db="EMBL/GenBank/DDBJ databases">
        <title>The unique morphological basis and parallel evolutionary history of personate flowers in Penstemon.</title>
        <authorList>
            <person name="Depatie T.H."/>
            <person name="Wessinger C.A."/>
        </authorList>
    </citation>
    <scope>NUCLEOTIDE SEQUENCE [LARGE SCALE GENOMIC DNA]</scope>
    <source>
        <strain evidence="5">WTNN_2</strain>
        <tissue evidence="5">Leaf</tissue>
    </source>
</reference>
<feature type="transmembrane region" description="Helical" evidence="3">
    <location>
        <begin position="15"/>
        <end position="35"/>
    </location>
</feature>
<dbReference type="InterPro" id="IPR050478">
    <property type="entry name" value="Ethylene_sulfur-biosynth"/>
</dbReference>
<dbReference type="Gene3D" id="3.90.1150.10">
    <property type="entry name" value="Aspartate Aminotransferase, domain 1"/>
    <property type="match status" value="1"/>
</dbReference>
<feature type="domain" description="Aminotransferase class I/classII large" evidence="4">
    <location>
        <begin position="116"/>
        <end position="496"/>
    </location>
</feature>
<organism evidence="5 6">
    <name type="scientific">Penstemon smallii</name>
    <dbReference type="NCBI Taxonomy" id="265156"/>
    <lineage>
        <taxon>Eukaryota</taxon>
        <taxon>Viridiplantae</taxon>
        <taxon>Streptophyta</taxon>
        <taxon>Embryophyta</taxon>
        <taxon>Tracheophyta</taxon>
        <taxon>Spermatophyta</taxon>
        <taxon>Magnoliopsida</taxon>
        <taxon>eudicotyledons</taxon>
        <taxon>Gunneridae</taxon>
        <taxon>Pentapetalae</taxon>
        <taxon>asterids</taxon>
        <taxon>lamiids</taxon>
        <taxon>Lamiales</taxon>
        <taxon>Plantaginaceae</taxon>
        <taxon>Cheloneae</taxon>
        <taxon>Penstemon</taxon>
    </lineage>
</organism>
<dbReference type="PRINTS" id="PR00753">
    <property type="entry name" value="ACCSYNTHASE"/>
</dbReference>
<dbReference type="SUPFAM" id="SSF53383">
    <property type="entry name" value="PLP-dependent transferases"/>
    <property type="match status" value="1"/>
</dbReference>
<dbReference type="InterPro" id="IPR004838">
    <property type="entry name" value="NHTrfase_class1_PyrdxlP-BS"/>
</dbReference>
<accession>A0ABD3TLL6</accession>
<dbReference type="InterPro" id="IPR015421">
    <property type="entry name" value="PyrdxlP-dep_Trfase_major"/>
</dbReference>
<evidence type="ECO:0000313" key="6">
    <source>
        <dbReference type="Proteomes" id="UP001634393"/>
    </source>
</evidence>
<keyword evidence="6" id="KW-1185">Reference proteome</keyword>
<name>A0ABD3TLL6_9LAMI</name>
<keyword evidence="3" id="KW-1133">Transmembrane helix</keyword>
<dbReference type="PROSITE" id="PS00105">
    <property type="entry name" value="AA_TRANSFER_CLASS_1"/>
    <property type="match status" value="1"/>
</dbReference>
<evidence type="ECO:0000256" key="3">
    <source>
        <dbReference type="SAM" id="Phobius"/>
    </source>
</evidence>
<dbReference type="Proteomes" id="UP001634393">
    <property type="component" value="Unassembled WGS sequence"/>
</dbReference>
<dbReference type="InterPro" id="IPR015424">
    <property type="entry name" value="PyrdxlP-dep_Trfase"/>
</dbReference>